<accession>A0AAE0Z6Q4</accession>
<protein>
    <submittedName>
        <fullName evidence="1">Uncharacterized protein</fullName>
    </submittedName>
</protein>
<dbReference type="EMBL" id="JAWDGP010004501">
    <property type="protein sequence ID" value="KAK3763773.1"/>
    <property type="molecule type" value="Genomic_DNA"/>
</dbReference>
<reference evidence="1" key="1">
    <citation type="journal article" date="2023" name="G3 (Bethesda)">
        <title>A reference genome for the long-term kleptoplast-retaining sea slug Elysia crispata morphotype clarki.</title>
        <authorList>
            <person name="Eastman K.E."/>
            <person name="Pendleton A.L."/>
            <person name="Shaikh M.A."/>
            <person name="Suttiyut T."/>
            <person name="Ogas R."/>
            <person name="Tomko P."/>
            <person name="Gavelis G."/>
            <person name="Widhalm J.R."/>
            <person name="Wisecaver J.H."/>
        </authorList>
    </citation>
    <scope>NUCLEOTIDE SEQUENCE</scope>
    <source>
        <strain evidence="1">ECLA1</strain>
    </source>
</reference>
<evidence type="ECO:0000313" key="2">
    <source>
        <dbReference type="Proteomes" id="UP001283361"/>
    </source>
</evidence>
<name>A0AAE0Z6Q4_9GAST</name>
<comment type="caution">
    <text evidence="1">The sequence shown here is derived from an EMBL/GenBank/DDBJ whole genome shotgun (WGS) entry which is preliminary data.</text>
</comment>
<keyword evidence="2" id="KW-1185">Reference proteome</keyword>
<gene>
    <name evidence="1" type="ORF">RRG08_065737</name>
</gene>
<evidence type="ECO:0000313" key="1">
    <source>
        <dbReference type="EMBL" id="KAK3763773.1"/>
    </source>
</evidence>
<proteinExistence type="predicted"/>
<sequence>MSLTHHGKCSPALQLFAINVLPSCGIRVCHLGNSYSALPRDQLVHINSSLLTSHKKSFIARDSLARNKRFSVALRWTERSDPETLRVLNLQPPIVKSGILL</sequence>
<dbReference type="AlphaFoldDB" id="A0AAE0Z6Q4"/>
<organism evidence="1 2">
    <name type="scientific">Elysia crispata</name>
    <name type="common">lettuce slug</name>
    <dbReference type="NCBI Taxonomy" id="231223"/>
    <lineage>
        <taxon>Eukaryota</taxon>
        <taxon>Metazoa</taxon>
        <taxon>Spiralia</taxon>
        <taxon>Lophotrochozoa</taxon>
        <taxon>Mollusca</taxon>
        <taxon>Gastropoda</taxon>
        <taxon>Heterobranchia</taxon>
        <taxon>Euthyneura</taxon>
        <taxon>Panpulmonata</taxon>
        <taxon>Sacoglossa</taxon>
        <taxon>Placobranchoidea</taxon>
        <taxon>Plakobranchidae</taxon>
        <taxon>Elysia</taxon>
    </lineage>
</organism>
<dbReference type="Proteomes" id="UP001283361">
    <property type="component" value="Unassembled WGS sequence"/>
</dbReference>